<dbReference type="HOGENOM" id="CLU_129337_0_0_6"/>
<evidence type="ECO:0000313" key="1">
    <source>
        <dbReference type="EMBL" id="CAQ47485.1"/>
    </source>
</evidence>
<dbReference type="Proteomes" id="UP000008840">
    <property type="component" value="Chromosome"/>
</dbReference>
<name>B2FHX1_STRMK</name>
<accession>B2FHX1</accession>
<dbReference type="EnsemblBacteria" id="CAQ47485">
    <property type="protein sequence ID" value="CAQ47485"/>
    <property type="gene ID" value="Smlt4094"/>
</dbReference>
<evidence type="ECO:0000313" key="2">
    <source>
        <dbReference type="Proteomes" id="UP000008840"/>
    </source>
</evidence>
<reference evidence="1 2" key="1">
    <citation type="journal article" date="2008" name="Genome Biol.">
        <title>The complete genome, comparative and functional analysis of Stenotrophomonas maltophilia reveals an organism heavily shielded by drug resistance determinants.</title>
        <authorList>
            <person name="Crossman L.C."/>
            <person name="Gould V.C."/>
            <person name="Dow J.M."/>
            <person name="Vernikos G.S."/>
            <person name="Okazaki A."/>
            <person name="Sebaihia M."/>
            <person name="Saunders D."/>
            <person name="Arrowsmith C."/>
            <person name="Carver T."/>
            <person name="Peters N."/>
            <person name="Adlem E."/>
            <person name="Kerhornou A."/>
            <person name="Lord A."/>
            <person name="Murphy L."/>
            <person name="Seeger K."/>
            <person name="Squares R."/>
            <person name="Rutter S."/>
            <person name="Quail M.A."/>
            <person name="Rajandream M.A."/>
            <person name="Harris D."/>
            <person name="Churcher C."/>
            <person name="Bentley S.D."/>
            <person name="Parkhill J."/>
            <person name="Thomson N.R."/>
            <person name="Avison M.B."/>
        </authorList>
    </citation>
    <scope>NUCLEOTIDE SEQUENCE [LARGE SCALE GENOMIC DNA]</scope>
    <source>
        <strain evidence="1 2">K279a</strain>
    </source>
</reference>
<keyword evidence="2" id="KW-1185">Reference proteome</keyword>
<protein>
    <submittedName>
        <fullName evidence="1">Uncharacterized protein</fullName>
    </submittedName>
</protein>
<dbReference type="AlphaFoldDB" id="B2FHX1"/>
<dbReference type="EMBL" id="AM743169">
    <property type="protein sequence ID" value="CAQ47485.1"/>
    <property type="molecule type" value="Genomic_DNA"/>
</dbReference>
<sequence>MQDMALAGGADKGARPGIHVGLTVAHRSSGCGGVRSGTHRTRPYMEGLAAVASASPARSLALSASPAELTWIAALCDAGDDAQRHLHQLQAVLQQGGTFNDAQEWYPFEVIERGASQLRLGHEREFVICVLLWLQALAQGRASILDPSLHLDDRAMDIEALPDALRDAVLDAFTAAGY</sequence>
<dbReference type="eggNOG" id="ENOG502ZSUE">
    <property type="taxonomic scope" value="Bacteria"/>
</dbReference>
<proteinExistence type="predicted"/>
<dbReference type="KEGG" id="sml:Smlt4094"/>
<organism evidence="1 2">
    <name type="scientific">Stenotrophomonas maltophilia (strain K279a)</name>
    <dbReference type="NCBI Taxonomy" id="522373"/>
    <lineage>
        <taxon>Bacteria</taxon>
        <taxon>Pseudomonadati</taxon>
        <taxon>Pseudomonadota</taxon>
        <taxon>Gammaproteobacteria</taxon>
        <taxon>Lysobacterales</taxon>
        <taxon>Lysobacteraceae</taxon>
        <taxon>Stenotrophomonas</taxon>
        <taxon>Stenotrophomonas maltophilia group</taxon>
    </lineage>
</organism>
<gene>
    <name evidence="1" type="ordered locus">Smlt4094</name>
</gene>